<dbReference type="Gene3D" id="3.60.20.10">
    <property type="entry name" value="Glutamine Phosphoribosylpyrophosphate, subunit 1, domain 1"/>
    <property type="match status" value="1"/>
</dbReference>
<dbReference type="InterPro" id="IPR029055">
    <property type="entry name" value="Ntn_hydrolases_N"/>
</dbReference>
<feature type="domain" description="SIS" evidence="9">
    <location>
        <begin position="286"/>
        <end position="425"/>
    </location>
</feature>
<dbReference type="NCBIfam" id="TIGR01135">
    <property type="entry name" value="glmS"/>
    <property type="match status" value="1"/>
</dbReference>
<dbReference type="EMBL" id="JANARS010000001">
    <property type="protein sequence ID" value="MCP3420535.1"/>
    <property type="molecule type" value="Genomic_DNA"/>
</dbReference>
<dbReference type="InterPro" id="IPR001347">
    <property type="entry name" value="SIS_dom"/>
</dbReference>
<sequence length="607" mass="64717">MCGIVGYIGRQEAAPVVLEGLTRLEHRGYDSAGVAVLGNRGVRVVKQAGRVRDLAGVLPKRFAGATGIGHTRWATHGPATDANAHPHTDEAGRVAVVHNGIIDNSAALRAELADAGVTLASDTDTEVLAHLVARSDADTLEGKVRDALGAVVGTYGLAVLHADFPDRIVVARNGSPLVVGVGDKEMYVASDLAAIVRHTTTVAVLDDGEMATVTAAGFSTMRHRDLVATGKTAAQLDVDAASYEAGEHESFMRKEILEQPTTAQAVLRGRLDERFGTAHLGGLDMDARDLRAVRRVKILGCGSAYYVGQMGAALIEELARIPADAEAASEFRYRNPVIEPDTLYVAVSQSGETIDTLLAVQEVRRKGGRCVGLVNVVGSAIARECDGGIYLHAGPEVAVASTKALTNMFLAFALLALQLGRVRDLSIADGKRLVAGLERLPGQIEEVLAGEADLVEVAKDLAEARSLFFIGRVRGFPVAREGAQKFKEISYRHAEAYQTSELKHGPLALIDPEVPTVALVPHDELAERNVGALHEIEARKGPLVVITHEDVDLGEVSARRIVVPRNEPELDPILLNVPLQLLAYHAAQHLGHDIDKPRNLAKSVTVE</sequence>
<name>A0ABT1KS19_9ACTN</name>
<comment type="caution">
    <text evidence="10">The sequence shown here is derived from an EMBL/GenBank/DDBJ whole genome shotgun (WGS) entry which is preliminary data.</text>
</comment>
<dbReference type="Pfam" id="PF01380">
    <property type="entry name" value="SIS"/>
    <property type="match status" value="2"/>
</dbReference>
<dbReference type="EC" id="2.6.1.16" evidence="2"/>
<dbReference type="Proteomes" id="UP001204524">
    <property type="component" value="Unassembled WGS sequence"/>
</dbReference>
<evidence type="ECO:0000313" key="11">
    <source>
        <dbReference type="Proteomes" id="UP001204524"/>
    </source>
</evidence>
<evidence type="ECO:0000256" key="1">
    <source>
        <dbReference type="ARBA" id="ARBA00001031"/>
    </source>
</evidence>
<dbReference type="PROSITE" id="PS51464">
    <property type="entry name" value="SIS"/>
    <property type="match status" value="2"/>
</dbReference>
<gene>
    <name evidence="10" type="primary">glmS</name>
    <name evidence="10" type="ORF">NCI01_01875</name>
</gene>
<feature type="domain" description="SIS" evidence="9">
    <location>
        <begin position="457"/>
        <end position="597"/>
    </location>
</feature>
<evidence type="ECO:0000256" key="4">
    <source>
        <dbReference type="ARBA" id="ARBA00022576"/>
    </source>
</evidence>
<evidence type="ECO:0000259" key="8">
    <source>
        <dbReference type="PROSITE" id="PS51278"/>
    </source>
</evidence>
<feature type="domain" description="Glutamine amidotransferase type-2" evidence="8">
    <location>
        <begin position="2"/>
        <end position="216"/>
    </location>
</feature>
<keyword evidence="7" id="KW-0315">Glutamine amidotransferase</keyword>
<dbReference type="PANTHER" id="PTHR10937:SF0">
    <property type="entry name" value="GLUTAMINE--FRUCTOSE-6-PHOSPHATE TRANSAMINASE (ISOMERIZING)"/>
    <property type="match status" value="1"/>
</dbReference>
<dbReference type="RefSeq" id="WP_254179766.1">
    <property type="nucleotide sequence ID" value="NZ_JANARS010000001.1"/>
</dbReference>
<keyword evidence="11" id="KW-1185">Reference proteome</keyword>
<keyword evidence="6" id="KW-0677">Repeat</keyword>
<dbReference type="GO" id="GO:0004360">
    <property type="term" value="F:glutamine-fructose-6-phosphate transaminase (isomerizing) activity"/>
    <property type="evidence" value="ECO:0007669"/>
    <property type="project" value="UniProtKB-EC"/>
</dbReference>
<organism evidence="10 11">
    <name type="scientific">Nocardioides pinisoli</name>
    <dbReference type="NCBI Taxonomy" id="2950279"/>
    <lineage>
        <taxon>Bacteria</taxon>
        <taxon>Bacillati</taxon>
        <taxon>Actinomycetota</taxon>
        <taxon>Actinomycetes</taxon>
        <taxon>Propionibacteriales</taxon>
        <taxon>Nocardioidaceae</taxon>
        <taxon>Nocardioides</taxon>
    </lineage>
</organism>
<dbReference type="CDD" id="cd00714">
    <property type="entry name" value="GFAT"/>
    <property type="match status" value="1"/>
</dbReference>
<evidence type="ECO:0000256" key="5">
    <source>
        <dbReference type="ARBA" id="ARBA00022679"/>
    </source>
</evidence>
<dbReference type="CDD" id="cd05009">
    <property type="entry name" value="SIS_GlmS_GlmD_2"/>
    <property type="match status" value="1"/>
</dbReference>
<comment type="catalytic activity">
    <reaction evidence="1">
        <text>D-fructose 6-phosphate + L-glutamine = D-glucosamine 6-phosphate + L-glutamate</text>
        <dbReference type="Rhea" id="RHEA:13237"/>
        <dbReference type="ChEBI" id="CHEBI:29985"/>
        <dbReference type="ChEBI" id="CHEBI:58359"/>
        <dbReference type="ChEBI" id="CHEBI:58725"/>
        <dbReference type="ChEBI" id="CHEBI:61527"/>
        <dbReference type="EC" id="2.6.1.16"/>
    </reaction>
</comment>
<dbReference type="CDD" id="cd05008">
    <property type="entry name" value="SIS_GlmS_GlmD_1"/>
    <property type="match status" value="1"/>
</dbReference>
<dbReference type="Pfam" id="PF13522">
    <property type="entry name" value="GATase_6"/>
    <property type="match status" value="1"/>
</dbReference>
<dbReference type="InterPro" id="IPR017932">
    <property type="entry name" value="GATase_2_dom"/>
</dbReference>
<dbReference type="InterPro" id="IPR047084">
    <property type="entry name" value="GFAT_N"/>
</dbReference>
<reference evidence="10 11" key="1">
    <citation type="submission" date="2022-06" db="EMBL/GenBank/DDBJ databases">
        <authorList>
            <person name="So Y."/>
        </authorList>
    </citation>
    <scope>NUCLEOTIDE SEQUENCE [LARGE SCALE GENOMIC DNA]</scope>
    <source>
        <strain evidence="10 11">STR3</strain>
    </source>
</reference>
<dbReference type="SUPFAM" id="SSF53697">
    <property type="entry name" value="SIS domain"/>
    <property type="match status" value="1"/>
</dbReference>
<keyword evidence="5 10" id="KW-0808">Transferase</keyword>
<accession>A0ABT1KS19</accession>
<evidence type="ECO:0000256" key="6">
    <source>
        <dbReference type="ARBA" id="ARBA00022737"/>
    </source>
</evidence>
<protein>
    <recommendedName>
        <fullName evidence="3">Glutamine--fructose-6-phosphate aminotransferase [isomerizing]</fullName>
        <ecNumber evidence="2">2.6.1.16</ecNumber>
    </recommendedName>
</protein>
<evidence type="ECO:0000256" key="7">
    <source>
        <dbReference type="ARBA" id="ARBA00022962"/>
    </source>
</evidence>
<keyword evidence="4 10" id="KW-0032">Aminotransferase</keyword>
<dbReference type="PROSITE" id="PS51278">
    <property type="entry name" value="GATASE_TYPE_2"/>
    <property type="match status" value="1"/>
</dbReference>
<dbReference type="PANTHER" id="PTHR10937">
    <property type="entry name" value="GLUCOSAMINE--FRUCTOSE-6-PHOSPHATE AMINOTRANSFERASE, ISOMERIZING"/>
    <property type="match status" value="1"/>
</dbReference>
<dbReference type="InterPro" id="IPR046348">
    <property type="entry name" value="SIS_dom_sf"/>
</dbReference>
<evidence type="ECO:0000256" key="3">
    <source>
        <dbReference type="ARBA" id="ARBA00016090"/>
    </source>
</evidence>
<dbReference type="Gene3D" id="3.40.50.10490">
    <property type="entry name" value="Glucose-6-phosphate isomerase like protein, domain 1"/>
    <property type="match status" value="2"/>
</dbReference>
<dbReference type="InterPro" id="IPR005855">
    <property type="entry name" value="GFAT"/>
</dbReference>
<dbReference type="NCBIfam" id="NF001484">
    <property type="entry name" value="PRK00331.1"/>
    <property type="match status" value="1"/>
</dbReference>
<evidence type="ECO:0000256" key="2">
    <source>
        <dbReference type="ARBA" id="ARBA00012916"/>
    </source>
</evidence>
<dbReference type="InterPro" id="IPR035490">
    <property type="entry name" value="GlmS/FrlB_SIS"/>
</dbReference>
<proteinExistence type="predicted"/>
<dbReference type="SUPFAM" id="SSF56235">
    <property type="entry name" value="N-terminal nucleophile aminohydrolases (Ntn hydrolases)"/>
    <property type="match status" value="1"/>
</dbReference>
<evidence type="ECO:0000259" key="9">
    <source>
        <dbReference type="PROSITE" id="PS51464"/>
    </source>
</evidence>
<dbReference type="InterPro" id="IPR035466">
    <property type="entry name" value="GlmS/AgaS_SIS"/>
</dbReference>
<evidence type="ECO:0000313" key="10">
    <source>
        <dbReference type="EMBL" id="MCP3420535.1"/>
    </source>
</evidence>